<keyword evidence="3" id="KW-0238">DNA-binding</keyword>
<organism evidence="6 7">
    <name type="scientific">Pigmentiphaga aceris</name>
    <dbReference type="NCBI Taxonomy" id="1940612"/>
    <lineage>
        <taxon>Bacteria</taxon>
        <taxon>Pseudomonadati</taxon>
        <taxon>Pseudomonadota</taxon>
        <taxon>Betaproteobacteria</taxon>
        <taxon>Burkholderiales</taxon>
        <taxon>Alcaligenaceae</taxon>
        <taxon>Pigmentiphaga</taxon>
    </lineage>
</organism>
<dbReference type="KEGG" id="pacr:FXN63_04105"/>
<dbReference type="GO" id="GO:0003677">
    <property type="term" value="F:DNA binding"/>
    <property type="evidence" value="ECO:0007669"/>
    <property type="project" value="UniProtKB-KW"/>
</dbReference>
<dbReference type="InterPro" id="IPR000847">
    <property type="entry name" value="LysR_HTH_N"/>
</dbReference>
<dbReference type="SUPFAM" id="SSF53850">
    <property type="entry name" value="Periplasmic binding protein-like II"/>
    <property type="match status" value="1"/>
</dbReference>
<keyword evidence="2" id="KW-0805">Transcription regulation</keyword>
<evidence type="ECO:0000313" key="6">
    <source>
        <dbReference type="EMBL" id="QEI05109.1"/>
    </source>
</evidence>
<dbReference type="Gene3D" id="3.40.190.290">
    <property type="match status" value="1"/>
</dbReference>
<evidence type="ECO:0000256" key="4">
    <source>
        <dbReference type="ARBA" id="ARBA00023163"/>
    </source>
</evidence>
<dbReference type="GO" id="GO:0003700">
    <property type="term" value="F:DNA-binding transcription factor activity"/>
    <property type="evidence" value="ECO:0007669"/>
    <property type="project" value="InterPro"/>
</dbReference>
<dbReference type="Pfam" id="PF03466">
    <property type="entry name" value="LysR_substrate"/>
    <property type="match status" value="1"/>
</dbReference>
<evidence type="ECO:0000256" key="2">
    <source>
        <dbReference type="ARBA" id="ARBA00023015"/>
    </source>
</evidence>
<proteinExistence type="inferred from homology"/>
<name>A0A5C0ASA1_9BURK</name>
<dbReference type="InterPro" id="IPR005119">
    <property type="entry name" value="LysR_subst-bd"/>
</dbReference>
<protein>
    <submittedName>
        <fullName evidence="6">LysR family transcriptional regulator</fullName>
    </submittedName>
</protein>
<dbReference type="OrthoDB" id="8675247at2"/>
<evidence type="ECO:0000256" key="3">
    <source>
        <dbReference type="ARBA" id="ARBA00023125"/>
    </source>
</evidence>
<dbReference type="InterPro" id="IPR036388">
    <property type="entry name" value="WH-like_DNA-bd_sf"/>
</dbReference>
<dbReference type="FunFam" id="1.10.10.10:FF:000001">
    <property type="entry name" value="LysR family transcriptional regulator"/>
    <property type="match status" value="1"/>
</dbReference>
<dbReference type="RefSeq" id="WP_148813099.1">
    <property type="nucleotide sequence ID" value="NZ_CP043046.1"/>
</dbReference>
<dbReference type="InterPro" id="IPR036390">
    <property type="entry name" value="WH_DNA-bd_sf"/>
</dbReference>
<gene>
    <name evidence="6" type="ORF">FXN63_04105</name>
</gene>
<accession>A0A5C0ASA1</accession>
<dbReference type="PRINTS" id="PR00039">
    <property type="entry name" value="HTHLYSR"/>
</dbReference>
<comment type="similarity">
    <text evidence="1">Belongs to the LysR transcriptional regulatory family.</text>
</comment>
<reference evidence="6 7" key="1">
    <citation type="submission" date="2019-08" db="EMBL/GenBank/DDBJ databases">
        <title>Amphibian skin-associated Pigmentiphaga: genome sequence and occurrence across geography and hosts.</title>
        <authorList>
            <person name="Bletz M.C."/>
            <person name="Bunk B."/>
            <person name="Sproeer C."/>
            <person name="Biwer P."/>
            <person name="Reiter S."/>
            <person name="Rabemananjara F.C.E."/>
            <person name="Schulz S."/>
            <person name="Overmann J."/>
            <person name="Vences M."/>
        </authorList>
    </citation>
    <scope>NUCLEOTIDE SEQUENCE [LARGE SCALE GENOMIC DNA]</scope>
    <source>
        <strain evidence="6 7">Mada1488</strain>
    </source>
</reference>
<dbReference type="GO" id="GO:0005829">
    <property type="term" value="C:cytosol"/>
    <property type="evidence" value="ECO:0007669"/>
    <property type="project" value="TreeGrafter"/>
</dbReference>
<dbReference type="Gene3D" id="1.10.10.10">
    <property type="entry name" value="Winged helix-like DNA-binding domain superfamily/Winged helix DNA-binding domain"/>
    <property type="match status" value="1"/>
</dbReference>
<dbReference type="InterPro" id="IPR050950">
    <property type="entry name" value="HTH-type_LysR_regulators"/>
</dbReference>
<dbReference type="SUPFAM" id="SSF46785">
    <property type="entry name" value="Winged helix' DNA-binding domain"/>
    <property type="match status" value="1"/>
</dbReference>
<feature type="domain" description="HTH lysR-type" evidence="5">
    <location>
        <begin position="5"/>
        <end position="62"/>
    </location>
</feature>
<dbReference type="Proteomes" id="UP000325161">
    <property type="component" value="Chromosome"/>
</dbReference>
<evidence type="ECO:0000256" key="1">
    <source>
        <dbReference type="ARBA" id="ARBA00009437"/>
    </source>
</evidence>
<dbReference type="PANTHER" id="PTHR30419">
    <property type="entry name" value="HTH-TYPE TRANSCRIPTIONAL REGULATOR YBHD"/>
    <property type="match status" value="1"/>
</dbReference>
<dbReference type="PROSITE" id="PS50931">
    <property type="entry name" value="HTH_LYSR"/>
    <property type="match status" value="1"/>
</dbReference>
<evidence type="ECO:0000313" key="7">
    <source>
        <dbReference type="Proteomes" id="UP000325161"/>
    </source>
</evidence>
<evidence type="ECO:0000259" key="5">
    <source>
        <dbReference type="PROSITE" id="PS50931"/>
    </source>
</evidence>
<dbReference type="AlphaFoldDB" id="A0A5C0ASA1"/>
<dbReference type="Pfam" id="PF00126">
    <property type="entry name" value="HTH_1"/>
    <property type="match status" value="1"/>
</dbReference>
<dbReference type="PANTHER" id="PTHR30419:SF8">
    <property type="entry name" value="NITROGEN ASSIMILATION TRANSCRIPTIONAL ACTIVATOR-RELATED"/>
    <property type="match status" value="1"/>
</dbReference>
<dbReference type="EMBL" id="CP043046">
    <property type="protein sequence ID" value="QEI05109.1"/>
    <property type="molecule type" value="Genomic_DNA"/>
</dbReference>
<dbReference type="CDD" id="cd08440">
    <property type="entry name" value="PBP2_LTTR_like_4"/>
    <property type="match status" value="1"/>
</dbReference>
<keyword evidence="7" id="KW-1185">Reference proteome</keyword>
<sequence>MRINIETGELLAFIAVAKQSSFKAAAEGLFISQPALSRRIENLENSLQERLFERTTRRVSLTAAGKLFLVHAQAVIEELELGIRSIELGTAQRREHVTVACVPSVANHLLPQVLKRYATEHPNVRVKIIDESATDVLESVRSGEADFGINFIGAQEAEIDFEEIMQEHYLVVMPDKHPLANERVISLQALAGEKMVSVSSSSGNRGLIDNAFARVPHRPVIQYEINHVAGAISLVAAGIGVALLPELSIKNAPFTGIVARPLSGAGIVRSLGLIVRKGNVLRPLSAKLASALREAVSSRQE</sequence>
<keyword evidence="4" id="KW-0804">Transcription</keyword>